<accession>A0A2G5VAI0</accession>
<reference evidence="2" key="1">
    <citation type="submission" date="2017-10" db="EMBL/GenBank/DDBJ databases">
        <title>Rapid genome shrinkage in a self-fertile nematode reveals novel sperm competition proteins.</title>
        <authorList>
            <person name="Yin D."/>
            <person name="Schwarz E.M."/>
            <person name="Thomas C.G."/>
            <person name="Felde R.L."/>
            <person name="Korf I.F."/>
            <person name="Cutter A.D."/>
            <person name="Schartner C.M."/>
            <person name="Ralston E.J."/>
            <person name="Meyer B.J."/>
            <person name="Haag E.S."/>
        </authorList>
    </citation>
    <scope>NUCLEOTIDE SEQUENCE [LARGE SCALE GENOMIC DNA]</scope>
    <source>
        <strain evidence="2">JU1422</strain>
    </source>
</reference>
<sequence>MATTTAGPSTWLSIVFPPTETANVATSPNTGDSSTEITASPVAVEVEKRVQEADGIWNILMIGAIAVEAEN</sequence>
<protein>
    <submittedName>
        <fullName evidence="1">Uncharacterized protein</fullName>
    </submittedName>
</protein>
<dbReference type="EMBL" id="PDUG01000002">
    <property type="protein sequence ID" value="PIC48750.1"/>
    <property type="molecule type" value="Genomic_DNA"/>
</dbReference>
<dbReference type="Proteomes" id="UP000230233">
    <property type="component" value="Chromosome II"/>
</dbReference>
<keyword evidence="2" id="KW-1185">Reference proteome</keyword>
<comment type="caution">
    <text evidence="1">The sequence shown here is derived from an EMBL/GenBank/DDBJ whole genome shotgun (WGS) entry which is preliminary data.</text>
</comment>
<gene>
    <name evidence="1" type="primary">Cnig_chr_II.g7614</name>
    <name evidence="1" type="ORF">B9Z55_007614</name>
</gene>
<name>A0A2G5VAI0_9PELO</name>
<evidence type="ECO:0000313" key="2">
    <source>
        <dbReference type="Proteomes" id="UP000230233"/>
    </source>
</evidence>
<evidence type="ECO:0000313" key="1">
    <source>
        <dbReference type="EMBL" id="PIC48750.1"/>
    </source>
</evidence>
<dbReference type="AlphaFoldDB" id="A0A2G5VAI0"/>
<organism evidence="1 2">
    <name type="scientific">Caenorhabditis nigoni</name>
    <dbReference type="NCBI Taxonomy" id="1611254"/>
    <lineage>
        <taxon>Eukaryota</taxon>
        <taxon>Metazoa</taxon>
        <taxon>Ecdysozoa</taxon>
        <taxon>Nematoda</taxon>
        <taxon>Chromadorea</taxon>
        <taxon>Rhabditida</taxon>
        <taxon>Rhabditina</taxon>
        <taxon>Rhabditomorpha</taxon>
        <taxon>Rhabditoidea</taxon>
        <taxon>Rhabditidae</taxon>
        <taxon>Peloderinae</taxon>
        <taxon>Caenorhabditis</taxon>
    </lineage>
</organism>
<proteinExistence type="predicted"/>